<protein>
    <submittedName>
        <fullName evidence="1">Uncharacterized protein</fullName>
    </submittedName>
</protein>
<reference evidence="1 2" key="1">
    <citation type="submission" date="2016-10" db="EMBL/GenBank/DDBJ databases">
        <authorList>
            <person name="de Groot N.N."/>
        </authorList>
    </citation>
    <scope>NUCLEOTIDE SEQUENCE [LARGE SCALE GENOMIC DNA]</scope>
    <source>
        <strain evidence="1 2">DSM 19033</strain>
    </source>
</reference>
<accession>A0A1H4H867</accession>
<gene>
    <name evidence="1" type="ORF">SAMN05443550_11451</name>
</gene>
<name>A0A1H4H867_9SPHI</name>
<organism evidence="1 2">
    <name type="scientific">Pedobacter hartonius</name>
    <dbReference type="NCBI Taxonomy" id="425514"/>
    <lineage>
        <taxon>Bacteria</taxon>
        <taxon>Pseudomonadati</taxon>
        <taxon>Bacteroidota</taxon>
        <taxon>Sphingobacteriia</taxon>
        <taxon>Sphingobacteriales</taxon>
        <taxon>Sphingobacteriaceae</taxon>
        <taxon>Pedobacter</taxon>
    </lineage>
</organism>
<keyword evidence="2" id="KW-1185">Reference proteome</keyword>
<dbReference type="Proteomes" id="UP000198850">
    <property type="component" value="Unassembled WGS sequence"/>
</dbReference>
<evidence type="ECO:0000313" key="2">
    <source>
        <dbReference type="Proteomes" id="UP000198850"/>
    </source>
</evidence>
<proteinExistence type="predicted"/>
<sequence length="52" mass="5980">MNICYMVSNNFPNFGNFNLLVPIFIVVGSGPDRAETVILNKRHIVRQIYIIK</sequence>
<dbReference type="EMBL" id="FNRA01000014">
    <property type="protein sequence ID" value="SEB18033.1"/>
    <property type="molecule type" value="Genomic_DNA"/>
</dbReference>
<evidence type="ECO:0000313" key="1">
    <source>
        <dbReference type="EMBL" id="SEB18033.1"/>
    </source>
</evidence>
<dbReference type="STRING" id="425514.SAMN05443550_11451"/>
<dbReference type="AlphaFoldDB" id="A0A1H4H867"/>